<dbReference type="Pfam" id="PF12698">
    <property type="entry name" value="ABC2_membrane_3"/>
    <property type="match status" value="1"/>
</dbReference>
<evidence type="ECO:0000256" key="4">
    <source>
        <dbReference type="ARBA" id="ARBA00022692"/>
    </source>
</evidence>
<feature type="transmembrane region" description="Helical" evidence="10">
    <location>
        <begin position="343"/>
        <end position="363"/>
    </location>
</feature>
<feature type="transmembrane region" description="Helical" evidence="10">
    <location>
        <begin position="1177"/>
        <end position="1200"/>
    </location>
</feature>
<evidence type="ECO:0000256" key="7">
    <source>
        <dbReference type="ARBA" id="ARBA00022840"/>
    </source>
</evidence>
<dbReference type="GO" id="GO:0016887">
    <property type="term" value="F:ATP hydrolysis activity"/>
    <property type="evidence" value="ECO:0007669"/>
    <property type="project" value="InterPro"/>
</dbReference>
<feature type="domain" description="ABC transporter" evidence="11">
    <location>
        <begin position="476"/>
        <end position="699"/>
    </location>
</feature>
<dbReference type="EMBL" id="LZYO01000032">
    <property type="protein sequence ID" value="ODH41609.1"/>
    <property type="molecule type" value="Genomic_DNA"/>
</dbReference>
<dbReference type="PANTHER" id="PTHR19229">
    <property type="entry name" value="ATP-BINDING CASSETTE TRANSPORTER SUBFAMILY A ABCA"/>
    <property type="match status" value="1"/>
</dbReference>
<keyword evidence="4 10" id="KW-0812">Transmembrane</keyword>
<feature type="transmembrane region" description="Helical" evidence="10">
    <location>
        <begin position="7"/>
        <end position="24"/>
    </location>
</feature>
<dbReference type="InterPro" id="IPR017871">
    <property type="entry name" value="ABC_transporter-like_CS"/>
</dbReference>
<dbReference type="GO" id="GO:0005319">
    <property type="term" value="F:lipid transporter activity"/>
    <property type="evidence" value="ECO:0007669"/>
    <property type="project" value="TreeGrafter"/>
</dbReference>
<dbReference type="GO" id="GO:0005524">
    <property type="term" value="F:ATP binding"/>
    <property type="evidence" value="ECO:0007669"/>
    <property type="project" value="UniProtKB-KW"/>
</dbReference>
<feature type="transmembrane region" description="Helical" evidence="10">
    <location>
        <begin position="410"/>
        <end position="431"/>
    </location>
</feature>
<evidence type="ECO:0000259" key="11">
    <source>
        <dbReference type="PROSITE" id="PS50893"/>
    </source>
</evidence>
<name>A0A1D2JLR4_PARBR</name>
<protein>
    <recommendedName>
        <fullName evidence="11">ABC transporter domain-containing protein</fullName>
    </recommendedName>
</protein>
<dbReference type="GO" id="GO:0140359">
    <property type="term" value="F:ABC-type transporter activity"/>
    <property type="evidence" value="ECO:0007669"/>
    <property type="project" value="InterPro"/>
</dbReference>
<dbReference type="SMART" id="SM00382">
    <property type="entry name" value="AAA"/>
    <property type="match status" value="2"/>
</dbReference>
<feature type="transmembrane region" description="Helical" evidence="10">
    <location>
        <begin position="1097"/>
        <end position="1120"/>
    </location>
</feature>
<dbReference type="InterPro" id="IPR013525">
    <property type="entry name" value="ABC2_TM"/>
</dbReference>
<feature type="transmembrane region" description="Helical" evidence="10">
    <location>
        <begin position="1070"/>
        <end position="1090"/>
    </location>
</feature>
<dbReference type="SUPFAM" id="SSF52540">
    <property type="entry name" value="P-loop containing nucleoside triphosphate hydrolases"/>
    <property type="match status" value="2"/>
</dbReference>
<feature type="transmembrane region" description="Helical" evidence="10">
    <location>
        <begin position="1132"/>
        <end position="1150"/>
    </location>
</feature>
<evidence type="ECO:0000256" key="8">
    <source>
        <dbReference type="ARBA" id="ARBA00022989"/>
    </source>
</evidence>
<dbReference type="FunFam" id="3.40.50.300:FF:001345">
    <property type="entry name" value="Related to ABC transporter"/>
    <property type="match status" value="1"/>
</dbReference>
<dbReference type="CDD" id="cd03263">
    <property type="entry name" value="ABC_subfamily_A"/>
    <property type="match status" value="2"/>
</dbReference>
<dbReference type="PANTHER" id="PTHR19229:SF36">
    <property type="entry name" value="ATP-BINDING CASSETTE SUB-FAMILY A MEMBER 2"/>
    <property type="match status" value="1"/>
</dbReference>
<dbReference type="GO" id="GO:0016020">
    <property type="term" value="C:membrane"/>
    <property type="evidence" value="ECO:0007669"/>
    <property type="project" value="UniProtKB-SubCell"/>
</dbReference>
<dbReference type="VEuPathDB" id="FungiDB:PABG_04012"/>
<dbReference type="InterPro" id="IPR027417">
    <property type="entry name" value="P-loop_NTPase"/>
</dbReference>
<feature type="transmembrane region" description="Helical" evidence="10">
    <location>
        <begin position="282"/>
        <end position="303"/>
    </location>
</feature>
<accession>A0A1D2JLR4</accession>
<keyword evidence="8 10" id="KW-1133">Transmembrane helix</keyword>
<feature type="transmembrane region" description="Helical" evidence="10">
    <location>
        <begin position="315"/>
        <end position="337"/>
    </location>
</feature>
<feature type="transmembrane region" description="Helical" evidence="10">
    <location>
        <begin position="822"/>
        <end position="843"/>
    </location>
</feature>
<keyword evidence="7" id="KW-0067">ATP-binding</keyword>
<feature type="transmembrane region" description="Helical" evidence="10">
    <location>
        <begin position="370"/>
        <end position="390"/>
    </location>
</feature>
<feature type="transmembrane region" description="Helical" evidence="10">
    <location>
        <begin position="994"/>
        <end position="1015"/>
    </location>
</feature>
<evidence type="ECO:0000313" key="13">
    <source>
        <dbReference type="Proteomes" id="UP000242814"/>
    </source>
</evidence>
<feature type="transmembrane region" description="Helical" evidence="10">
    <location>
        <begin position="30"/>
        <end position="48"/>
    </location>
</feature>
<feature type="transmembrane region" description="Helical" evidence="10">
    <location>
        <begin position="225"/>
        <end position="248"/>
    </location>
</feature>
<evidence type="ECO:0000256" key="1">
    <source>
        <dbReference type="ARBA" id="ARBA00004141"/>
    </source>
</evidence>
<comment type="similarity">
    <text evidence="2">Belongs to the ABC transporter superfamily. ABCA family.</text>
</comment>
<evidence type="ECO:0000313" key="12">
    <source>
        <dbReference type="EMBL" id="ODH41609.1"/>
    </source>
</evidence>
<organism evidence="12 13">
    <name type="scientific">Paracoccidioides brasiliensis</name>
    <dbReference type="NCBI Taxonomy" id="121759"/>
    <lineage>
        <taxon>Eukaryota</taxon>
        <taxon>Fungi</taxon>
        <taxon>Dikarya</taxon>
        <taxon>Ascomycota</taxon>
        <taxon>Pezizomycotina</taxon>
        <taxon>Eurotiomycetes</taxon>
        <taxon>Eurotiomycetidae</taxon>
        <taxon>Onygenales</taxon>
        <taxon>Ajellomycetaceae</taxon>
        <taxon>Paracoccidioides</taxon>
    </lineage>
</organism>
<dbReference type="FunFam" id="3.40.50.300:FF:001344">
    <property type="entry name" value="Related to ABC transporter"/>
    <property type="match status" value="1"/>
</dbReference>
<evidence type="ECO:0000256" key="6">
    <source>
        <dbReference type="ARBA" id="ARBA00022741"/>
    </source>
</evidence>
<dbReference type="PROSITE" id="PS50893">
    <property type="entry name" value="ABC_TRANSPORTER_2"/>
    <property type="match status" value="2"/>
</dbReference>
<keyword evidence="9 10" id="KW-0472">Membrane</keyword>
<evidence type="ECO:0000256" key="5">
    <source>
        <dbReference type="ARBA" id="ARBA00022737"/>
    </source>
</evidence>
<comment type="caution">
    <text evidence="12">The sequence shown here is derived from an EMBL/GenBank/DDBJ whole genome shotgun (WGS) entry which is preliminary data.</text>
</comment>
<dbReference type="PROSITE" id="PS00211">
    <property type="entry name" value="ABC_TRANSPORTER_1"/>
    <property type="match status" value="2"/>
</dbReference>
<dbReference type="InterPro" id="IPR026082">
    <property type="entry name" value="ABCA"/>
</dbReference>
<proteinExistence type="inferred from homology"/>
<dbReference type="Proteomes" id="UP000242814">
    <property type="component" value="Unassembled WGS sequence"/>
</dbReference>
<keyword evidence="3" id="KW-0813">Transport</keyword>
<dbReference type="VEuPathDB" id="FungiDB:PADG_07464"/>
<dbReference type="Pfam" id="PF00005">
    <property type="entry name" value="ABC_tran"/>
    <property type="match status" value="2"/>
</dbReference>
<dbReference type="Gene3D" id="3.40.50.300">
    <property type="entry name" value="P-loop containing nucleotide triphosphate hydrolases"/>
    <property type="match status" value="2"/>
</dbReference>
<sequence length="1594" mass="175524">MIFLRQVWALTVKNLLITIVRPWFTTPLRALLLPVVFIAFISYAKNLFIPPSKYGIADATPVRSFVDSLNSAPGGRDKIVFVNNGFTEGDIDRVIAKVAQPARANGKKVDILSSTEQLQDSCRSTLRGTSPCIVAAVFFSSPREGYGGIWNYSIRADRALGTKIDVTSSKNDAQILILPFQHAVDWAIASVTGSSNTAQLPEKVMEYSYTSMTEAERKEQIRIRYMGVIVDILGVAIFLGMVGVTYQLTGLIASERELGISQLIDCMMPNKARWQPQAARLISAHLALDIIYAPGWIIMAAILKTGVFTNTSVWILIGFHFLTGLSLSSFSLFGGSFFKKSQLSGIAAVISCLLLGIISQMVVVRSNAAVIMLSLFFPPMNYVYFTILIARWETQDLATDLVKAAPQNPWTTPGIVLWILLILQIIVYPMLGAYVERVLYGTASKGRKRTTSEADNFPAVSITGFTKVYRPNWFYRNVAPIFGSRRQTVLAVNNLNLNVVKGEIMILLGANGSGKSTTLDAISGLSKITSGEITVNDSGEAGGFGLCPQRNVLWDLLTVKEHIRIFNLLKAGRVTDSNEQIMDLIKACDLERKINSPSKTLSGGQKRKLQMAMMFTGGSTVCCVDEVSSGLDPISRRKVWDILLAERGVRSILLTTHFLDEAELLADHIAILSKGVLKVEGTSVELKHQLGSGYRIHVYHVPGCEKSTLPHFEGIPYQTHYDETTYTVSDSSLAAEFVVKLEEQGIKEYRVSGPTIEDVFLKVAEEIQPGPIFLDGDEEATEVKEEMDKKSPPQLLPGRRIGMKHQAWILFCKRAIILRRNYLPYLVAFLLPVVAAGLVTLFLKDFKRPGCSGPDTVREAKIHSLFSDTDIELVVGPASKLSLSSLRLLASSLGVPASSGMNSTFLMDKIRMVETLQEFNGYIERRFHNVMPGGFFLGDGSSPLIFAWRGNGDISFATSVQNTMDTILTNITIGNQYQALSIPWAADSGKSLQLITYFGLALAVYPAFFALYPTIERLKNVRGLHYSNGVRSLPLWLAYAAFDFLIVLTVSIVVIGVFVGASGAWYHAEYLFVVLLLYGLASILLSYVVSTFSRSSLAAFAFAAGGQAVMFLIYFIAYMSMLTYAPTNRVDSFVNIAHFVIAALSPIGNVQRSMFTSLNMFSILCDDKEVISYPGKITLYGGPILYLILQSFLLLGLLLWCDNGPLFRKLRGQCKPEDTEEIMNTDADIKQELTRVSSATDGLQVLHLNKSFGKSVAVQDITFGVSRSQVFALLGPNGAGKSTTISLIRGDIQPSRKGGEIFVENVSVLKQRATARSYLGVCPQFDAMDQMTVIEHLRFYARIRGVSDVEHNVREVIRAVGLTAYSHCMGGQLSGGNKRKLSLGIALMGNPTVLLLDEPSSGMDAASKRVMWRTLASVVPGRSLVLTTHSMEEADALANRAGIVAKKMLALGTTDYLRRKYGNMYHVHFVHADAPRTDDATMDRIRTWVIETFPGAVIEQKTYHGQMRFSVSAASSTNTCPDTEKISHHFGHGKLSRQCSTADSSSGIGNLFTLLERNKQKFGFQYYSISQTTLDQVFLSIVEKHHVEEEEEGG</sequence>
<evidence type="ECO:0000256" key="2">
    <source>
        <dbReference type="ARBA" id="ARBA00008869"/>
    </source>
</evidence>
<evidence type="ECO:0000256" key="10">
    <source>
        <dbReference type="SAM" id="Phobius"/>
    </source>
</evidence>
<gene>
    <name evidence="12" type="ORF">ACO22_01377</name>
</gene>
<reference evidence="12 13" key="1">
    <citation type="submission" date="2016-06" db="EMBL/GenBank/DDBJ databases">
        <authorList>
            <person name="Kjaerup R.B."/>
            <person name="Dalgaard T.S."/>
            <person name="Juul-Madsen H.R."/>
        </authorList>
    </citation>
    <scope>NUCLEOTIDE SEQUENCE [LARGE SCALE GENOMIC DNA]</scope>
    <source>
        <strain evidence="12 13">Pb300</strain>
    </source>
</reference>
<feature type="transmembrane region" description="Helical" evidence="10">
    <location>
        <begin position="1036"/>
        <end position="1058"/>
    </location>
</feature>
<keyword evidence="5" id="KW-0677">Repeat</keyword>
<comment type="subcellular location">
    <subcellularLocation>
        <location evidence="1">Membrane</location>
        <topology evidence="1">Multi-pass membrane protein</topology>
    </subcellularLocation>
</comment>
<feature type="domain" description="ABC transporter" evidence="11">
    <location>
        <begin position="1243"/>
        <end position="1470"/>
    </location>
</feature>
<dbReference type="InterPro" id="IPR003593">
    <property type="entry name" value="AAA+_ATPase"/>
</dbReference>
<evidence type="ECO:0000256" key="3">
    <source>
        <dbReference type="ARBA" id="ARBA00022448"/>
    </source>
</evidence>
<evidence type="ECO:0000256" key="9">
    <source>
        <dbReference type="ARBA" id="ARBA00023136"/>
    </source>
</evidence>
<keyword evidence="6" id="KW-0547">Nucleotide-binding</keyword>
<dbReference type="InterPro" id="IPR003439">
    <property type="entry name" value="ABC_transporter-like_ATP-bd"/>
</dbReference>